<name>A0A9X2ZZ07_9BACT</name>
<evidence type="ECO:0000313" key="1">
    <source>
        <dbReference type="EMBL" id="MCS4036986.1"/>
    </source>
</evidence>
<gene>
    <name evidence="1" type="ORF">GGQ01_002058</name>
</gene>
<dbReference type="AlphaFoldDB" id="A0A9X2ZZ07"/>
<protein>
    <submittedName>
        <fullName evidence="1">Uncharacterized protein</fullName>
    </submittedName>
</protein>
<evidence type="ECO:0000313" key="2">
    <source>
        <dbReference type="Proteomes" id="UP001155040"/>
    </source>
</evidence>
<dbReference type="Proteomes" id="UP001155040">
    <property type="component" value="Unassembled WGS sequence"/>
</dbReference>
<reference evidence="1" key="1">
    <citation type="submission" date="2022-08" db="EMBL/GenBank/DDBJ databases">
        <title>Genomic Encyclopedia of Type Strains, Phase V (KMG-V): Genome sequencing to study the core and pangenomes of soil and plant-associated prokaryotes.</title>
        <authorList>
            <person name="Whitman W."/>
        </authorList>
    </citation>
    <scope>NUCLEOTIDE SEQUENCE</scope>
    <source>
        <strain evidence="1">SP3012</strain>
    </source>
</reference>
<proteinExistence type="predicted"/>
<organism evidence="1 2">
    <name type="scientific">Salinibacter ruber</name>
    <dbReference type="NCBI Taxonomy" id="146919"/>
    <lineage>
        <taxon>Bacteria</taxon>
        <taxon>Pseudomonadati</taxon>
        <taxon>Rhodothermota</taxon>
        <taxon>Rhodothermia</taxon>
        <taxon>Rhodothermales</taxon>
        <taxon>Salinibacteraceae</taxon>
        <taxon>Salinibacter</taxon>
    </lineage>
</organism>
<accession>A0A9X2ZZ07</accession>
<comment type="caution">
    <text evidence="1">The sequence shown here is derived from an EMBL/GenBank/DDBJ whole genome shotgun (WGS) entry which is preliminary data.</text>
</comment>
<sequence length="188" mass="21632">METGWDLLFRRIVWINLGNRSLGVQTEVFLECHVQHVQPDQLDQLDLLAQPDLQDRLDLRVQRHQLEDGLHYHSGNGSHSDLTLNKYHKNMKTDYIIVEGPTRFVDETQKRVEGYVEEENEPYLGSIIDVDGSAFGVLIGDNERATGFDLVSEGVELEDLKRVMAKLFEEAEEKCGVSKDLARVFYRK</sequence>
<dbReference type="EMBL" id="JANUBF010000012">
    <property type="protein sequence ID" value="MCS4036986.1"/>
    <property type="molecule type" value="Genomic_DNA"/>
</dbReference>